<evidence type="ECO:0000256" key="2">
    <source>
        <dbReference type="ARBA" id="ARBA00004651"/>
    </source>
</evidence>
<keyword evidence="11 12" id="KW-0407">Ion channel</keyword>
<dbReference type="PROSITE" id="PS51013">
    <property type="entry name" value="PANNEXIN"/>
    <property type="match status" value="1"/>
</dbReference>
<dbReference type="GO" id="GO:0005921">
    <property type="term" value="C:gap junction"/>
    <property type="evidence" value="ECO:0007669"/>
    <property type="project" value="UniProtKB-SubCell"/>
</dbReference>
<comment type="similarity">
    <text evidence="12">Belongs to the pannexin family.</text>
</comment>
<dbReference type="EMBL" id="CAACVG010011434">
    <property type="protein sequence ID" value="VEN58061.1"/>
    <property type="molecule type" value="Genomic_DNA"/>
</dbReference>
<keyword evidence="3 12" id="KW-0813">Transport</keyword>
<evidence type="ECO:0000256" key="9">
    <source>
        <dbReference type="ARBA" id="ARBA00023065"/>
    </source>
</evidence>
<evidence type="ECO:0000313" key="13">
    <source>
        <dbReference type="EMBL" id="VEN58061.1"/>
    </source>
</evidence>
<reference evidence="13 14" key="1">
    <citation type="submission" date="2019-01" db="EMBL/GenBank/DDBJ databases">
        <authorList>
            <person name="Sayadi A."/>
        </authorList>
    </citation>
    <scope>NUCLEOTIDE SEQUENCE [LARGE SCALE GENOMIC DNA]</scope>
</reference>
<comment type="subcellular location">
    <subcellularLocation>
        <location evidence="1">Cell junction</location>
        <location evidence="1">Gap junction</location>
    </subcellularLocation>
    <subcellularLocation>
        <location evidence="2 12">Cell membrane</location>
        <topology evidence="2 12">Multi-pass membrane protein</topology>
    </subcellularLocation>
</comment>
<evidence type="ECO:0000256" key="4">
    <source>
        <dbReference type="ARBA" id="ARBA00022475"/>
    </source>
</evidence>
<evidence type="ECO:0000313" key="14">
    <source>
        <dbReference type="Proteomes" id="UP000410492"/>
    </source>
</evidence>
<dbReference type="GO" id="GO:0005243">
    <property type="term" value="F:gap junction channel activity"/>
    <property type="evidence" value="ECO:0007669"/>
    <property type="project" value="TreeGrafter"/>
</dbReference>
<gene>
    <name evidence="12" type="primary">inx</name>
    <name evidence="13" type="ORF">CALMAC_LOCUS16518</name>
</gene>
<keyword evidence="7" id="KW-0965">Cell junction</keyword>
<keyword evidence="4" id="KW-1003">Cell membrane</keyword>
<dbReference type="OrthoDB" id="5867527at2759"/>
<evidence type="ECO:0000256" key="11">
    <source>
        <dbReference type="ARBA" id="ARBA00023303"/>
    </source>
</evidence>
<dbReference type="Pfam" id="PF00876">
    <property type="entry name" value="Innexin"/>
    <property type="match status" value="1"/>
</dbReference>
<sequence length="160" mass="18565">MRPLDGLQSYSVSQSIRWESNSMYCGRIAHSCGQHYCWISSTFTMPDAFRRQVGREVAHPGIANDFIEGEGAQKYYTYYQWVCFVLFFQALACHTPNVLWKLFENNLMRTLVMGLNIGVCHENEKTKKKEIILGYLMRHVKVSKFTPYEHGIPTRLNTGE</sequence>
<evidence type="ECO:0000256" key="12">
    <source>
        <dbReference type="RuleBase" id="RU010713"/>
    </source>
</evidence>
<proteinExistence type="inferred from homology"/>
<dbReference type="PRINTS" id="PR01262">
    <property type="entry name" value="INNEXIN"/>
</dbReference>
<dbReference type="InterPro" id="IPR000990">
    <property type="entry name" value="Innexin"/>
</dbReference>
<name>A0A653DEU3_CALMS</name>
<protein>
    <recommendedName>
        <fullName evidence="12">Innexin</fullName>
    </recommendedName>
</protein>
<dbReference type="PANTHER" id="PTHR11893:SF39">
    <property type="entry name" value="INNEXIN INX1"/>
    <property type="match status" value="1"/>
</dbReference>
<dbReference type="AlphaFoldDB" id="A0A653DEU3"/>
<accession>A0A653DEU3</accession>
<keyword evidence="6" id="KW-0303">Gap junction</keyword>
<dbReference type="PANTHER" id="PTHR11893">
    <property type="entry name" value="INNEXIN"/>
    <property type="match status" value="1"/>
</dbReference>
<keyword evidence="5" id="KW-0812">Transmembrane</keyword>
<organism evidence="13 14">
    <name type="scientific">Callosobruchus maculatus</name>
    <name type="common">Southern cowpea weevil</name>
    <name type="synonym">Pulse bruchid</name>
    <dbReference type="NCBI Taxonomy" id="64391"/>
    <lineage>
        <taxon>Eukaryota</taxon>
        <taxon>Metazoa</taxon>
        <taxon>Ecdysozoa</taxon>
        <taxon>Arthropoda</taxon>
        <taxon>Hexapoda</taxon>
        <taxon>Insecta</taxon>
        <taxon>Pterygota</taxon>
        <taxon>Neoptera</taxon>
        <taxon>Endopterygota</taxon>
        <taxon>Coleoptera</taxon>
        <taxon>Polyphaga</taxon>
        <taxon>Cucujiformia</taxon>
        <taxon>Chrysomeloidea</taxon>
        <taxon>Chrysomelidae</taxon>
        <taxon>Bruchinae</taxon>
        <taxon>Bruchini</taxon>
        <taxon>Callosobruchus</taxon>
    </lineage>
</organism>
<comment type="function">
    <text evidence="12">Structural component of the gap junctions.</text>
</comment>
<evidence type="ECO:0000256" key="5">
    <source>
        <dbReference type="ARBA" id="ARBA00022692"/>
    </source>
</evidence>
<evidence type="ECO:0000256" key="7">
    <source>
        <dbReference type="ARBA" id="ARBA00022949"/>
    </source>
</evidence>
<evidence type="ECO:0000256" key="6">
    <source>
        <dbReference type="ARBA" id="ARBA00022868"/>
    </source>
</evidence>
<keyword evidence="9 12" id="KW-0406">Ion transport</keyword>
<evidence type="ECO:0000256" key="8">
    <source>
        <dbReference type="ARBA" id="ARBA00022989"/>
    </source>
</evidence>
<dbReference type="Proteomes" id="UP000410492">
    <property type="component" value="Unassembled WGS sequence"/>
</dbReference>
<keyword evidence="8" id="KW-1133">Transmembrane helix</keyword>
<evidence type="ECO:0000256" key="10">
    <source>
        <dbReference type="ARBA" id="ARBA00023136"/>
    </source>
</evidence>
<dbReference type="GO" id="GO:0034220">
    <property type="term" value="P:monoatomic ion transmembrane transport"/>
    <property type="evidence" value="ECO:0007669"/>
    <property type="project" value="UniProtKB-KW"/>
</dbReference>
<keyword evidence="14" id="KW-1185">Reference proteome</keyword>
<evidence type="ECO:0000256" key="3">
    <source>
        <dbReference type="ARBA" id="ARBA00022448"/>
    </source>
</evidence>
<dbReference type="GO" id="GO:0005886">
    <property type="term" value="C:plasma membrane"/>
    <property type="evidence" value="ECO:0007669"/>
    <property type="project" value="UniProtKB-SubCell"/>
</dbReference>
<evidence type="ECO:0000256" key="1">
    <source>
        <dbReference type="ARBA" id="ARBA00004610"/>
    </source>
</evidence>
<keyword evidence="10" id="KW-0472">Membrane</keyword>